<evidence type="ECO:0000313" key="5">
    <source>
        <dbReference type="EMBL" id="GHD67991.1"/>
    </source>
</evidence>
<dbReference type="HAMAP" id="MF_00528">
    <property type="entry name" value="Maf"/>
    <property type="match status" value="1"/>
</dbReference>
<keyword evidence="2 4" id="KW-0378">Hydrolase</keyword>
<protein>
    <recommendedName>
        <fullName evidence="4">dTTP/UTP pyrophosphatase</fullName>
        <shortName evidence="4">dTTPase/UTPase</shortName>
        <ecNumber evidence="4">3.6.1.9</ecNumber>
    </recommendedName>
    <alternativeName>
        <fullName evidence="4">Nucleoside triphosphate pyrophosphatase</fullName>
    </alternativeName>
    <alternativeName>
        <fullName evidence="4">Nucleotide pyrophosphatase</fullName>
        <shortName evidence="4">Nucleotide PPase</shortName>
    </alternativeName>
</protein>
<evidence type="ECO:0000256" key="1">
    <source>
        <dbReference type="ARBA" id="ARBA00001968"/>
    </source>
</evidence>
<comment type="cofactor">
    <cofactor evidence="1 4">
        <name>a divalent metal cation</name>
        <dbReference type="ChEBI" id="CHEBI:60240"/>
    </cofactor>
</comment>
<dbReference type="NCBIfam" id="TIGR00172">
    <property type="entry name" value="maf"/>
    <property type="match status" value="1"/>
</dbReference>
<name>A0ABQ3H336_9NEIS</name>
<evidence type="ECO:0000256" key="2">
    <source>
        <dbReference type="ARBA" id="ARBA00022801"/>
    </source>
</evidence>
<evidence type="ECO:0000256" key="3">
    <source>
        <dbReference type="ARBA" id="ARBA00023080"/>
    </source>
</evidence>
<feature type="site" description="Important for substrate specificity" evidence="4">
    <location>
        <position position="157"/>
    </location>
</feature>
<organism evidence="5 6">
    <name type="scientific">Jeongeupia chitinilytica</name>
    <dbReference type="NCBI Taxonomy" id="1041641"/>
    <lineage>
        <taxon>Bacteria</taxon>
        <taxon>Pseudomonadati</taxon>
        <taxon>Pseudomonadota</taxon>
        <taxon>Betaproteobacteria</taxon>
        <taxon>Neisseriales</taxon>
        <taxon>Chitinibacteraceae</taxon>
        <taxon>Jeongeupia</taxon>
    </lineage>
</organism>
<evidence type="ECO:0000313" key="6">
    <source>
        <dbReference type="Proteomes" id="UP000604737"/>
    </source>
</evidence>
<dbReference type="InterPro" id="IPR003697">
    <property type="entry name" value="Maf-like"/>
</dbReference>
<comment type="caution">
    <text evidence="4">Lacks conserved residue(s) required for the propagation of feature annotation.</text>
</comment>
<keyword evidence="3 4" id="KW-0546">Nucleotide metabolism</keyword>
<accession>A0ABQ3H336</accession>
<dbReference type="CDD" id="cd00555">
    <property type="entry name" value="Maf"/>
    <property type="match status" value="1"/>
</dbReference>
<dbReference type="PANTHER" id="PTHR43213">
    <property type="entry name" value="BIFUNCTIONAL DTTP/UTP PYROPHOSPHATASE/METHYLTRANSFERASE PROTEIN-RELATED"/>
    <property type="match status" value="1"/>
</dbReference>
<dbReference type="Pfam" id="PF02545">
    <property type="entry name" value="Maf"/>
    <property type="match status" value="1"/>
</dbReference>
<comment type="catalytic activity">
    <reaction evidence="4">
        <text>dTTP + H2O = dTMP + diphosphate + H(+)</text>
        <dbReference type="Rhea" id="RHEA:28534"/>
        <dbReference type="ChEBI" id="CHEBI:15377"/>
        <dbReference type="ChEBI" id="CHEBI:15378"/>
        <dbReference type="ChEBI" id="CHEBI:33019"/>
        <dbReference type="ChEBI" id="CHEBI:37568"/>
        <dbReference type="ChEBI" id="CHEBI:63528"/>
        <dbReference type="EC" id="3.6.1.9"/>
    </reaction>
</comment>
<dbReference type="RefSeq" id="WP_189461963.1">
    <property type="nucleotide sequence ID" value="NZ_BMYO01000009.1"/>
</dbReference>
<keyword evidence="6" id="KW-1185">Reference proteome</keyword>
<dbReference type="PANTHER" id="PTHR43213:SF5">
    <property type="entry name" value="BIFUNCTIONAL DTTP_UTP PYROPHOSPHATASE_METHYLTRANSFERASE PROTEIN-RELATED"/>
    <property type="match status" value="1"/>
</dbReference>
<reference evidence="6" key="1">
    <citation type="journal article" date="2019" name="Int. J. Syst. Evol. Microbiol.">
        <title>The Global Catalogue of Microorganisms (GCM) 10K type strain sequencing project: providing services to taxonomists for standard genome sequencing and annotation.</title>
        <authorList>
            <consortium name="The Broad Institute Genomics Platform"/>
            <consortium name="The Broad Institute Genome Sequencing Center for Infectious Disease"/>
            <person name="Wu L."/>
            <person name="Ma J."/>
        </authorList>
    </citation>
    <scope>NUCLEOTIDE SEQUENCE [LARGE SCALE GENOMIC DNA]</scope>
    <source>
        <strain evidence="6">KCTC 23701</strain>
    </source>
</reference>
<gene>
    <name evidence="5" type="primary">yceF</name>
    <name evidence="5" type="ORF">GCM10007350_32500</name>
</gene>
<dbReference type="EMBL" id="BMYO01000009">
    <property type="protein sequence ID" value="GHD67991.1"/>
    <property type="molecule type" value="Genomic_DNA"/>
</dbReference>
<feature type="site" description="Important for substrate specificity" evidence="4">
    <location>
        <position position="12"/>
    </location>
</feature>
<feature type="active site" description="Proton acceptor" evidence="4">
    <location>
        <position position="74"/>
    </location>
</feature>
<proteinExistence type="inferred from homology"/>
<dbReference type="PIRSF" id="PIRSF006305">
    <property type="entry name" value="Maf"/>
    <property type="match status" value="1"/>
</dbReference>
<comment type="caution">
    <text evidence="5">The sequence shown here is derived from an EMBL/GenBank/DDBJ whole genome shotgun (WGS) entry which is preliminary data.</text>
</comment>
<dbReference type="EC" id="3.6.1.9" evidence="4"/>
<comment type="function">
    <text evidence="4">Nucleoside triphosphate pyrophosphatase that hydrolyzes dTTP and UTP. May have a dual role in cell division arrest and in preventing the incorporation of modified nucleotides into cellular nucleic acids.</text>
</comment>
<dbReference type="SUPFAM" id="SSF52972">
    <property type="entry name" value="ITPase-like"/>
    <property type="match status" value="1"/>
</dbReference>
<comment type="catalytic activity">
    <reaction evidence="4">
        <text>UTP + H2O = UMP + diphosphate + H(+)</text>
        <dbReference type="Rhea" id="RHEA:29395"/>
        <dbReference type="ChEBI" id="CHEBI:15377"/>
        <dbReference type="ChEBI" id="CHEBI:15378"/>
        <dbReference type="ChEBI" id="CHEBI:33019"/>
        <dbReference type="ChEBI" id="CHEBI:46398"/>
        <dbReference type="ChEBI" id="CHEBI:57865"/>
        <dbReference type="EC" id="3.6.1.9"/>
    </reaction>
</comment>
<sequence length="196" mass="20194">MTDLYLASGSPRRRELLGHTGVTFERIGAEIDETPLDGENPHDYVRRLAAAKAEAGWAAMLAQGLAPRPVLAADTTVALGNAILGKPADAADATRMLKLLSGTTHDVLTGVGLRTGAGVDVIVSASRVTFMTLNDAQIARYVESGEPMDKAGAYGIQGLGGLFVADLAGSFTGVVGLPLHDTALLLGRHGLGHLAG</sequence>
<comment type="subcellular location">
    <subcellularLocation>
        <location evidence="4">Cytoplasm</location>
    </subcellularLocation>
</comment>
<feature type="site" description="Important for substrate specificity" evidence="4">
    <location>
        <position position="75"/>
    </location>
</feature>
<evidence type="ECO:0000256" key="4">
    <source>
        <dbReference type="HAMAP-Rule" id="MF_00528"/>
    </source>
</evidence>
<dbReference type="Proteomes" id="UP000604737">
    <property type="component" value="Unassembled WGS sequence"/>
</dbReference>
<comment type="similarity">
    <text evidence="4">Belongs to the Maf family. YhdE subfamily.</text>
</comment>
<keyword evidence="4" id="KW-0963">Cytoplasm</keyword>
<dbReference type="Gene3D" id="3.90.950.10">
    <property type="match status" value="1"/>
</dbReference>
<dbReference type="InterPro" id="IPR029001">
    <property type="entry name" value="ITPase-like_fam"/>
</dbReference>